<dbReference type="VEuPathDB" id="FungiDB:CJJ09_003239"/>
<name>A0A0L0P8T2_CANAR</name>
<evidence type="ECO:0000256" key="2">
    <source>
        <dbReference type="SAM" id="MobiDB-lite"/>
    </source>
</evidence>
<reference evidence="5" key="1">
    <citation type="journal article" date="2015" name="BMC Genomics">
        <title>Draft genome of a commonly misdiagnosed multidrug resistant pathogen Candida auris.</title>
        <authorList>
            <person name="Chatterjee S."/>
            <person name="Alampalli S.V."/>
            <person name="Nageshan R.K."/>
            <person name="Chettiar S.T."/>
            <person name="Joshi S."/>
            <person name="Tatu U.S."/>
        </authorList>
    </citation>
    <scope>NUCLEOTIDE SEQUENCE [LARGE SCALE GENOMIC DNA]</scope>
    <source>
        <strain evidence="5">6684</strain>
    </source>
</reference>
<protein>
    <recommendedName>
        <fullName evidence="3">Bud22 domain-containing protein</fullName>
    </recommendedName>
</protein>
<dbReference type="GO" id="GO:0030490">
    <property type="term" value="P:maturation of SSU-rRNA"/>
    <property type="evidence" value="ECO:0007669"/>
    <property type="project" value="TreeGrafter"/>
</dbReference>
<dbReference type="GO" id="GO:0005634">
    <property type="term" value="C:nucleus"/>
    <property type="evidence" value="ECO:0007669"/>
    <property type="project" value="TreeGrafter"/>
</dbReference>
<dbReference type="PANTHER" id="PTHR23325">
    <property type="entry name" value="SERUM RESPONSE FACTOR-BINDING"/>
    <property type="match status" value="1"/>
</dbReference>
<gene>
    <name evidence="4" type="ORF">QG37_00431</name>
</gene>
<feature type="compositionally biased region" description="Acidic residues" evidence="2">
    <location>
        <begin position="319"/>
        <end position="349"/>
    </location>
</feature>
<feature type="compositionally biased region" description="Acidic residues" evidence="2">
    <location>
        <begin position="244"/>
        <end position="261"/>
    </location>
</feature>
<dbReference type="VEuPathDB" id="FungiDB:CJI97_001627"/>
<feature type="domain" description="Bud22" evidence="3">
    <location>
        <begin position="90"/>
        <end position="522"/>
    </location>
</feature>
<keyword evidence="1" id="KW-0175">Coiled coil</keyword>
<dbReference type="InterPro" id="IPR037393">
    <property type="entry name" value="Bud22/SRFB1"/>
</dbReference>
<organism evidence="4 5">
    <name type="scientific">Candidozyma auris</name>
    <name type="common">Yeast</name>
    <name type="synonym">Candida auris</name>
    <dbReference type="NCBI Taxonomy" id="498019"/>
    <lineage>
        <taxon>Eukaryota</taxon>
        <taxon>Fungi</taxon>
        <taxon>Dikarya</taxon>
        <taxon>Ascomycota</taxon>
        <taxon>Saccharomycotina</taxon>
        <taxon>Pichiomycetes</taxon>
        <taxon>Metschnikowiaceae</taxon>
        <taxon>Candidozyma</taxon>
    </lineage>
</organism>
<evidence type="ECO:0000313" key="5">
    <source>
        <dbReference type="Proteomes" id="UP000037122"/>
    </source>
</evidence>
<evidence type="ECO:0000259" key="3">
    <source>
        <dbReference type="Pfam" id="PF09073"/>
    </source>
</evidence>
<dbReference type="Proteomes" id="UP000037122">
    <property type="component" value="Unassembled WGS sequence"/>
</dbReference>
<comment type="caution">
    <text evidence="4">The sequence shown here is derived from an EMBL/GenBank/DDBJ whole genome shotgun (WGS) entry which is preliminary data.</text>
</comment>
<dbReference type="PANTHER" id="PTHR23325:SF1">
    <property type="entry name" value="SERUM RESPONSE FACTOR-BINDING PROTEIN 1"/>
    <property type="match status" value="1"/>
</dbReference>
<feature type="compositionally biased region" description="Basic residues" evidence="2">
    <location>
        <begin position="362"/>
        <end position="375"/>
    </location>
</feature>
<feature type="compositionally biased region" description="Basic and acidic residues" evidence="2">
    <location>
        <begin position="350"/>
        <end position="361"/>
    </location>
</feature>
<proteinExistence type="predicted"/>
<feature type="compositionally biased region" description="Basic and acidic residues" evidence="2">
    <location>
        <begin position="438"/>
        <end position="486"/>
    </location>
</feature>
<dbReference type="GO" id="GO:0030686">
    <property type="term" value="C:90S preribosome"/>
    <property type="evidence" value="ECO:0007669"/>
    <property type="project" value="TreeGrafter"/>
</dbReference>
<evidence type="ECO:0000256" key="1">
    <source>
        <dbReference type="ARBA" id="ARBA00023054"/>
    </source>
</evidence>
<accession>A0A0L0P8T2</accession>
<feature type="region of interest" description="Disordered" evidence="2">
    <location>
        <begin position="229"/>
        <end position="522"/>
    </location>
</feature>
<dbReference type="VEuPathDB" id="FungiDB:QG37_00431"/>
<dbReference type="InterPro" id="IPR015158">
    <property type="entry name" value="Bud22_dom"/>
</dbReference>
<feature type="compositionally biased region" description="Acidic residues" evidence="2">
    <location>
        <begin position="273"/>
        <end position="288"/>
    </location>
</feature>
<dbReference type="VEuPathDB" id="FungiDB:CJJ07_003847"/>
<evidence type="ECO:0000313" key="4">
    <source>
        <dbReference type="EMBL" id="KNE02615.1"/>
    </source>
</evidence>
<sequence length="522" mass="60369">MGAKFPCDAHHIFLPYPTSLPVDMKLGKNELWKLDLIECKFFKATPRLQSTKKLLNAKNNNKLMKKLPRTREEAFAQINEIKRELLKKKFHGSFVKLHREASKKMKADLRSWKKESHGSLIALYESPEKVNHMIEAKLVKCLISAVLTTKDLRASPPEWVYEELKDMVVKKSNPSNPSRFFIDHCQNDKVVNLYISKMWNMKDIKRLTQEIEWSFKKVRGELTVDEKKARAAVTGKKVGAQSDIESDSEESEDDGDSDSDSESGHLSFGSEDVNMEDNNEGEEIDAEEAFEKFAGFDGMVADSDDEDTFHPDPNVDYNEITDEEGTEGEDSENEDPFLDDPLDEEEINDEIEKKEKVEKRERKDKKEKKDKKDKKDKKEKLKLPALASGYFSGGSDDEEDVDNDKIVKEVTTTRKNRRGQRARQKIWEQKYGSKAKHVQKEKQRILSERQQKQLEFEERQRKREMKAKLAREAAQENSKPPEDQTKKPSAAAQKMHPSWEAKKLAEEKMKSVKFTGKKITFD</sequence>
<feature type="compositionally biased region" description="Basic and acidic residues" evidence="2">
    <location>
        <begin position="497"/>
        <end position="510"/>
    </location>
</feature>
<dbReference type="VEuPathDB" id="FungiDB:CJI96_0002828"/>
<feature type="compositionally biased region" description="Basic residues" evidence="2">
    <location>
        <begin position="414"/>
        <end position="424"/>
    </location>
</feature>
<dbReference type="VEuPathDB" id="FungiDB:B9J08_002154"/>
<dbReference type="EMBL" id="LGST01000003">
    <property type="protein sequence ID" value="KNE02615.1"/>
    <property type="molecule type" value="Genomic_DNA"/>
</dbReference>
<dbReference type="Pfam" id="PF09073">
    <property type="entry name" value="BUD22"/>
    <property type="match status" value="1"/>
</dbReference>
<feature type="compositionally biased region" description="Basic and acidic residues" evidence="2">
    <location>
        <begin position="403"/>
        <end position="412"/>
    </location>
</feature>
<dbReference type="AlphaFoldDB" id="A0A0L0P8T2"/>